<dbReference type="GO" id="GO:0016887">
    <property type="term" value="F:ATP hydrolysis activity"/>
    <property type="evidence" value="ECO:0007669"/>
    <property type="project" value="InterPro"/>
</dbReference>
<evidence type="ECO:0000256" key="2">
    <source>
        <dbReference type="ARBA" id="ARBA00022741"/>
    </source>
</evidence>
<dbReference type="RefSeq" id="WP_052502407.1">
    <property type="nucleotide sequence ID" value="NZ_CEEW01000006.1"/>
</dbReference>
<sequence length="294" mass="32972">MLKVVDICKRYGAHQVLSYVSFELQAGDLVALVGPNGVGKSTLLNIISNTETADRGSVTINGRSNSDRAIFQDMSVMLDAQALYPQLTGYDHLTYVAATHKLGKKEVDGLVEELGMGYYVKKRVAGYSMGMKQKLLFAMAVLPKPKLLLLDEPHIGLDPTNIIQQREFLLNLQAEGVAILLSSHHLSEIEKLTNQVYFLKSSKLIATEVELSADYDYHLAVENSKQVQEFLRDYPQLLWKKAEQGLVEIFLPERDLLDCLDRIPIQQVAGITKASDYMESLYRDLYVEEGGERT</sequence>
<evidence type="ECO:0000313" key="6">
    <source>
        <dbReference type="Proteomes" id="UP000073434"/>
    </source>
</evidence>
<dbReference type="Gene3D" id="3.40.50.300">
    <property type="entry name" value="P-loop containing nucleotide triphosphate hydrolases"/>
    <property type="match status" value="1"/>
</dbReference>
<dbReference type="PROSITE" id="PS50893">
    <property type="entry name" value="ABC_TRANSPORTER_2"/>
    <property type="match status" value="1"/>
</dbReference>
<organism evidence="5 6">
    <name type="scientific">Streptococcus suis</name>
    <dbReference type="NCBI Taxonomy" id="1307"/>
    <lineage>
        <taxon>Bacteria</taxon>
        <taxon>Bacillati</taxon>
        <taxon>Bacillota</taxon>
        <taxon>Bacilli</taxon>
        <taxon>Lactobacillales</taxon>
        <taxon>Streptococcaceae</taxon>
        <taxon>Streptococcus</taxon>
    </lineage>
</organism>
<accession>A0A0Z8C2N4</accession>
<evidence type="ECO:0000313" key="5">
    <source>
        <dbReference type="EMBL" id="CYU17613.1"/>
    </source>
</evidence>
<dbReference type="AlphaFoldDB" id="A0A0Z8C2N4"/>
<reference evidence="5 6" key="1">
    <citation type="submission" date="2016-02" db="EMBL/GenBank/DDBJ databases">
        <authorList>
            <consortium name="Pathogen Informatics"/>
        </authorList>
    </citation>
    <scope>NUCLEOTIDE SEQUENCE [LARGE SCALE GENOMIC DNA]</scope>
    <source>
        <strain evidence="5 6">LSS23</strain>
    </source>
</reference>
<dbReference type="InterPro" id="IPR051782">
    <property type="entry name" value="ABC_Transporter_VariousFunc"/>
</dbReference>
<dbReference type="InterPro" id="IPR003439">
    <property type="entry name" value="ABC_transporter-like_ATP-bd"/>
</dbReference>
<name>A0A0Z8C2N4_STRSU</name>
<dbReference type="SUPFAM" id="SSF52540">
    <property type="entry name" value="P-loop containing nucleoside triphosphate hydrolases"/>
    <property type="match status" value="1"/>
</dbReference>
<dbReference type="Pfam" id="PF00005">
    <property type="entry name" value="ABC_tran"/>
    <property type="match status" value="1"/>
</dbReference>
<dbReference type="PANTHER" id="PTHR42939:SF1">
    <property type="entry name" value="ABC TRANSPORTER ATP-BINDING PROTEIN ALBC-RELATED"/>
    <property type="match status" value="1"/>
</dbReference>
<keyword evidence="1" id="KW-0813">Transport</keyword>
<keyword evidence="2" id="KW-0547">Nucleotide-binding</keyword>
<dbReference type="PANTHER" id="PTHR42939">
    <property type="entry name" value="ABC TRANSPORTER ATP-BINDING PROTEIN ALBC-RELATED"/>
    <property type="match status" value="1"/>
</dbReference>
<evidence type="ECO:0000256" key="3">
    <source>
        <dbReference type="ARBA" id="ARBA00022840"/>
    </source>
</evidence>
<dbReference type="SMART" id="SM00382">
    <property type="entry name" value="AAA"/>
    <property type="match status" value="1"/>
</dbReference>
<dbReference type="InterPro" id="IPR027417">
    <property type="entry name" value="P-loop_NTPase"/>
</dbReference>
<dbReference type="Proteomes" id="UP000073434">
    <property type="component" value="Unassembled WGS sequence"/>
</dbReference>
<evidence type="ECO:0000259" key="4">
    <source>
        <dbReference type="PROSITE" id="PS50893"/>
    </source>
</evidence>
<protein>
    <submittedName>
        <fullName evidence="5">Lantibiotic ABC transporter ATP-binding protein</fullName>
    </submittedName>
</protein>
<dbReference type="EMBL" id="FIFW01000002">
    <property type="protein sequence ID" value="CYU17613.1"/>
    <property type="molecule type" value="Genomic_DNA"/>
</dbReference>
<feature type="domain" description="ABC transporter" evidence="4">
    <location>
        <begin position="2"/>
        <end position="226"/>
    </location>
</feature>
<evidence type="ECO:0000256" key="1">
    <source>
        <dbReference type="ARBA" id="ARBA00022448"/>
    </source>
</evidence>
<dbReference type="InterPro" id="IPR003593">
    <property type="entry name" value="AAA+_ATPase"/>
</dbReference>
<gene>
    <name evidence="5" type="primary">srtF_1</name>
    <name evidence="5" type="ORF">ERS132385_00175</name>
</gene>
<dbReference type="GO" id="GO:0005524">
    <property type="term" value="F:ATP binding"/>
    <property type="evidence" value="ECO:0007669"/>
    <property type="project" value="UniProtKB-KW"/>
</dbReference>
<proteinExistence type="predicted"/>
<keyword evidence="3 5" id="KW-0067">ATP-binding</keyword>